<feature type="region of interest" description="Disordered" evidence="1">
    <location>
        <begin position="190"/>
        <end position="264"/>
    </location>
</feature>
<proteinExistence type="predicted"/>
<feature type="compositionally biased region" description="Basic and acidic residues" evidence="1">
    <location>
        <begin position="202"/>
        <end position="216"/>
    </location>
</feature>
<reference evidence="2" key="1">
    <citation type="journal article" date="2019" name="Science">
        <title>Mutation of a bHLH transcription factor allowed almond domestication.</title>
        <authorList>
            <person name="Sanchez-Perez R."/>
            <person name="Pavan S."/>
            <person name="Mazzeo R."/>
            <person name="Moldovan C."/>
            <person name="Aiese Cigliano R."/>
            <person name="Del Cueto J."/>
            <person name="Ricciardi F."/>
            <person name="Lotti C."/>
            <person name="Ricciardi L."/>
            <person name="Dicenta F."/>
            <person name="Lopez-Marques R.L."/>
            <person name="Lindberg Moller B."/>
        </authorList>
    </citation>
    <scope>NUCLEOTIDE SEQUENCE</scope>
</reference>
<feature type="compositionally biased region" description="Polar residues" evidence="1">
    <location>
        <begin position="190"/>
        <end position="201"/>
    </location>
</feature>
<evidence type="ECO:0000313" key="2">
    <source>
        <dbReference type="EMBL" id="BBH00561.1"/>
    </source>
</evidence>
<accession>A0A4Y1R8L7</accession>
<dbReference type="AlphaFoldDB" id="A0A4Y1R8L7"/>
<organism evidence="2">
    <name type="scientific">Prunus dulcis</name>
    <name type="common">Almond</name>
    <name type="synonym">Amygdalus dulcis</name>
    <dbReference type="NCBI Taxonomy" id="3755"/>
    <lineage>
        <taxon>Eukaryota</taxon>
        <taxon>Viridiplantae</taxon>
        <taxon>Streptophyta</taxon>
        <taxon>Embryophyta</taxon>
        <taxon>Tracheophyta</taxon>
        <taxon>Spermatophyta</taxon>
        <taxon>Magnoliopsida</taxon>
        <taxon>eudicotyledons</taxon>
        <taxon>Gunneridae</taxon>
        <taxon>Pentapetalae</taxon>
        <taxon>rosids</taxon>
        <taxon>fabids</taxon>
        <taxon>Rosales</taxon>
        <taxon>Rosaceae</taxon>
        <taxon>Amygdaloideae</taxon>
        <taxon>Amygdaleae</taxon>
        <taxon>Prunus</taxon>
    </lineage>
</organism>
<gene>
    <name evidence="2" type="ORF">Prudu_010581</name>
</gene>
<protein>
    <submittedName>
        <fullName evidence="2">Uncharacterized protein</fullName>
    </submittedName>
</protein>
<dbReference type="EMBL" id="AP019299">
    <property type="protein sequence ID" value="BBH00561.1"/>
    <property type="molecule type" value="Genomic_DNA"/>
</dbReference>
<sequence>MYEAADRINDRSPSQPLHLVLIISSSLFIFLRISMGCGISKLGANAHQHHQHEHLTTSSACESNNYNIGKDPERGMHHYGEEDDMMMKEKEISGRVEKVVKERRIKEGHPHAHAGLGLVKGGRQYSDDDGYDEQMLSSSDREDSFIHCPRSPSFRDYFIDSDQDSSRHHTPNKFFFSGDANDHEINKSETWAESQNTNKQQRISEADELVKKESKGSRPSGIRGVLGKQSRLRSYLNVSNWHHHNSPISSPSQQNPSKLVAAEN</sequence>
<feature type="compositionally biased region" description="Low complexity" evidence="1">
    <location>
        <begin position="246"/>
        <end position="257"/>
    </location>
</feature>
<evidence type="ECO:0000256" key="1">
    <source>
        <dbReference type="SAM" id="MobiDB-lite"/>
    </source>
</evidence>
<feature type="region of interest" description="Disordered" evidence="1">
    <location>
        <begin position="110"/>
        <end position="129"/>
    </location>
</feature>
<name>A0A4Y1R8L7_PRUDU</name>
<feature type="region of interest" description="Disordered" evidence="1">
    <location>
        <begin position="162"/>
        <end position="181"/>
    </location>
</feature>